<dbReference type="PROSITE" id="PS00893">
    <property type="entry name" value="NUDIX_BOX"/>
    <property type="match status" value="1"/>
</dbReference>
<comment type="cofactor">
    <cofactor evidence="1">
        <name>Mg(2+)</name>
        <dbReference type="ChEBI" id="CHEBI:18420"/>
    </cofactor>
</comment>
<dbReference type="CDD" id="cd04693">
    <property type="entry name" value="NUDIX_Hydrolase"/>
    <property type="match status" value="1"/>
</dbReference>
<dbReference type="Proteomes" id="UP001144256">
    <property type="component" value="Unassembled WGS sequence"/>
</dbReference>
<organism evidence="4 5">
    <name type="scientific">Vallitalea longa</name>
    <dbReference type="NCBI Taxonomy" id="2936439"/>
    <lineage>
        <taxon>Bacteria</taxon>
        <taxon>Bacillati</taxon>
        <taxon>Bacillota</taxon>
        <taxon>Clostridia</taxon>
        <taxon>Lachnospirales</taxon>
        <taxon>Vallitaleaceae</taxon>
        <taxon>Vallitalea</taxon>
    </lineage>
</organism>
<name>A0A9W6DGS8_9FIRM</name>
<dbReference type="GO" id="GO:0016787">
    <property type="term" value="F:hydrolase activity"/>
    <property type="evidence" value="ECO:0007669"/>
    <property type="project" value="UniProtKB-KW"/>
</dbReference>
<evidence type="ECO:0000313" key="5">
    <source>
        <dbReference type="Proteomes" id="UP001144256"/>
    </source>
</evidence>
<dbReference type="AlphaFoldDB" id="A0A9W6DGS8"/>
<comment type="caution">
    <text evidence="4">The sequence shown here is derived from an EMBL/GenBank/DDBJ whole genome shotgun (WGS) entry which is preliminary data.</text>
</comment>
<dbReference type="InterPro" id="IPR020084">
    <property type="entry name" value="NUDIX_hydrolase_CS"/>
</dbReference>
<gene>
    <name evidence="4" type="ORF">SH1V18_32330</name>
</gene>
<dbReference type="InterPro" id="IPR000086">
    <property type="entry name" value="NUDIX_hydrolase_dom"/>
</dbReference>
<dbReference type="InterPro" id="IPR015797">
    <property type="entry name" value="NUDIX_hydrolase-like_dom_sf"/>
</dbReference>
<dbReference type="PROSITE" id="PS51462">
    <property type="entry name" value="NUDIX"/>
    <property type="match status" value="1"/>
</dbReference>
<dbReference type="PANTHER" id="PTHR43046">
    <property type="entry name" value="GDP-MANNOSE MANNOSYL HYDROLASE"/>
    <property type="match status" value="1"/>
</dbReference>
<dbReference type="EMBL" id="BRLB01000011">
    <property type="protein sequence ID" value="GKX30753.1"/>
    <property type="molecule type" value="Genomic_DNA"/>
</dbReference>
<dbReference type="SUPFAM" id="SSF55811">
    <property type="entry name" value="Nudix"/>
    <property type="match status" value="1"/>
</dbReference>
<evidence type="ECO:0000259" key="3">
    <source>
        <dbReference type="PROSITE" id="PS51462"/>
    </source>
</evidence>
<protein>
    <submittedName>
        <fullName evidence="4">NUDIX hydrolase</fullName>
    </submittedName>
</protein>
<dbReference type="Gene3D" id="3.90.79.10">
    <property type="entry name" value="Nucleoside Triphosphate Pyrophosphohydrolase"/>
    <property type="match status" value="1"/>
</dbReference>
<reference evidence="4" key="1">
    <citation type="submission" date="2022-06" db="EMBL/GenBank/DDBJ databases">
        <title>Vallitalea longa sp. nov., an anaerobic bacterium isolated from marine sediment.</title>
        <authorList>
            <person name="Hirano S."/>
            <person name="Terahara T."/>
            <person name="Mori K."/>
            <person name="Hamada M."/>
            <person name="Matsumoto R."/>
            <person name="Kobayashi T."/>
        </authorList>
    </citation>
    <scope>NUCLEOTIDE SEQUENCE</scope>
    <source>
        <strain evidence="4">SH18-1</strain>
    </source>
</reference>
<dbReference type="Pfam" id="PF00293">
    <property type="entry name" value="NUDIX"/>
    <property type="match status" value="1"/>
</dbReference>
<feature type="domain" description="Nudix hydrolase" evidence="3">
    <location>
        <begin position="28"/>
        <end position="156"/>
    </location>
</feature>
<evidence type="ECO:0000256" key="2">
    <source>
        <dbReference type="ARBA" id="ARBA00022801"/>
    </source>
</evidence>
<proteinExistence type="predicted"/>
<evidence type="ECO:0000313" key="4">
    <source>
        <dbReference type="EMBL" id="GKX30753.1"/>
    </source>
</evidence>
<keyword evidence="5" id="KW-1185">Reference proteome</keyword>
<dbReference type="PANTHER" id="PTHR43046:SF14">
    <property type="entry name" value="MUTT_NUDIX FAMILY PROTEIN"/>
    <property type="match status" value="1"/>
</dbReference>
<dbReference type="RefSeq" id="WP_281817219.1">
    <property type="nucleotide sequence ID" value="NZ_BRLB01000011.1"/>
</dbReference>
<accession>A0A9W6DGS8</accession>
<evidence type="ECO:0000256" key="1">
    <source>
        <dbReference type="ARBA" id="ARBA00001946"/>
    </source>
</evidence>
<keyword evidence="2 4" id="KW-0378">Hydrolase</keyword>
<sequence length="172" mass="19966">MEIWDLYNDKRQLLDKTHNRQDKMEIGKYHIAINVWTVNDDNKILLTLRHPNKEKYPNLWENTGGSVLAGETSKGGAIRELNEETGIVADESDLFFLGTRKEKTAFVDTYIIRKSPKISELKLQDGETVEAQWVTLDKLDDMIKSRVIALPVAERLVPLRKEFEDFLYSDRI</sequence>